<gene>
    <name evidence="1" type="ORF">CCAE0312_LOCUS3616</name>
</gene>
<accession>A0A7S1TDZ7</accession>
<reference evidence="1" key="1">
    <citation type="submission" date="2021-01" db="EMBL/GenBank/DDBJ databases">
        <authorList>
            <person name="Corre E."/>
            <person name="Pelletier E."/>
            <person name="Niang G."/>
            <person name="Scheremetjew M."/>
            <person name="Finn R."/>
            <person name="Kale V."/>
            <person name="Holt S."/>
            <person name="Cochrane G."/>
            <person name="Meng A."/>
            <person name="Brown T."/>
            <person name="Cohen L."/>
        </authorList>
    </citation>
    <scope>NUCLEOTIDE SEQUENCE</scope>
    <source>
        <strain evidence="1">SAG 36.94</strain>
    </source>
</reference>
<protein>
    <submittedName>
        <fullName evidence="1">Uncharacterized protein</fullName>
    </submittedName>
</protein>
<proteinExistence type="predicted"/>
<sequence length="128" mass="15199">MEPDSWERRMSGFVGSKREREVRRVMEIGRPQEFANIYFNENFPFECGFPPGLRRRLTRLEPTLLARISYKLLRTMMFGDQQAAKLAIDRILDLEEEERTLLGYEINEVLAYHYMKALDTESAMQEDE</sequence>
<name>A0A7S1TDZ7_9RHOD</name>
<evidence type="ECO:0000313" key="1">
    <source>
        <dbReference type="EMBL" id="CAD9231539.1"/>
    </source>
</evidence>
<dbReference type="AlphaFoldDB" id="A0A7S1TDZ7"/>
<dbReference type="EMBL" id="HBGH01006848">
    <property type="protein sequence ID" value="CAD9231539.1"/>
    <property type="molecule type" value="Transcribed_RNA"/>
</dbReference>
<organism evidence="1">
    <name type="scientific">Compsopogon caeruleus</name>
    <dbReference type="NCBI Taxonomy" id="31354"/>
    <lineage>
        <taxon>Eukaryota</taxon>
        <taxon>Rhodophyta</taxon>
        <taxon>Compsopogonophyceae</taxon>
        <taxon>Compsopogonales</taxon>
        <taxon>Compsopogonaceae</taxon>
        <taxon>Compsopogon</taxon>
    </lineage>
</organism>